<evidence type="ECO:0000313" key="2">
    <source>
        <dbReference type="Proteomes" id="UP000790709"/>
    </source>
</evidence>
<accession>A0ACB8AXC9</accession>
<dbReference type="EMBL" id="MU266903">
    <property type="protein sequence ID" value="KAH7917900.1"/>
    <property type="molecule type" value="Genomic_DNA"/>
</dbReference>
<evidence type="ECO:0000313" key="1">
    <source>
        <dbReference type="EMBL" id="KAH7917900.1"/>
    </source>
</evidence>
<name>A0ACB8AXC9_9AGAM</name>
<sequence>MATFIAALSDAQSIYYTTTVFAVASGAAIMYDLILNFSQEVDFIWNRRWTIVTILYFVARYSGPVSQFEMLAGITIPAASEYFVKSVL</sequence>
<gene>
    <name evidence="1" type="ORF">BV22DRAFT_1135020</name>
</gene>
<proteinExistence type="predicted"/>
<organism evidence="1 2">
    <name type="scientific">Leucogyrophana mollusca</name>
    <dbReference type="NCBI Taxonomy" id="85980"/>
    <lineage>
        <taxon>Eukaryota</taxon>
        <taxon>Fungi</taxon>
        <taxon>Dikarya</taxon>
        <taxon>Basidiomycota</taxon>
        <taxon>Agaricomycotina</taxon>
        <taxon>Agaricomycetes</taxon>
        <taxon>Agaricomycetidae</taxon>
        <taxon>Boletales</taxon>
        <taxon>Boletales incertae sedis</taxon>
        <taxon>Leucogyrophana</taxon>
    </lineage>
</organism>
<comment type="caution">
    <text evidence="1">The sequence shown here is derived from an EMBL/GenBank/DDBJ whole genome shotgun (WGS) entry which is preliminary data.</text>
</comment>
<keyword evidence="2" id="KW-1185">Reference proteome</keyword>
<reference evidence="1" key="1">
    <citation type="journal article" date="2021" name="New Phytol.">
        <title>Evolutionary innovations through gain and loss of genes in the ectomycorrhizal Boletales.</title>
        <authorList>
            <person name="Wu G."/>
            <person name="Miyauchi S."/>
            <person name="Morin E."/>
            <person name="Kuo A."/>
            <person name="Drula E."/>
            <person name="Varga T."/>
            <person name="Kohler A."/>
            <person name="Feng B."/>
            <person name="Cao Y."/>
            <person name="Lipzen A."/>
            <person name="Daum C."/>
            <person name="Hundley H."/>
            <person name="Pangilinan J."/>
            <person name="Johnson J."/>
            <person name="Barry K."/>
            <person name="LaButti K."/>
            <person name="Ng V."/>
            <person name="Ahrendt S."/>
            <person name="Min B."/>
            <person name="Choi I.G."/>
            <person name="Park H."/>
            <person name="Plett J.M."/>
            <person name="Magnuson J."/>
            <person name="Spatafora J.W."/>
            <person name="Nagy L.G."/>
            <person name="Henrissat B."/>
            <person name="Grigoriev I.V."/>
            <person name="Yang Z.L."/>
            <person name="Xu J."/>
            <person name="Martin F.M."/>
        </authorList>
    </citation>
    <scope>NUCLEOTIDE SEQUENCE</scope>
    <source>
        <strain evidence="1">KUC20120723A-06</strain>
    </source>
</reference>
<dbReference type="Proteomes" id="UP000790709">
    <property type="component" value="Unassembled WGS sequence"/>
</dbReference>
<protein>
    <submittedName>
        <fullName evidence="1">Uncharacterized protein</fullName>
    </submittedName>
</protein>